<feature type="chain" id="PRO_5029791249" description="IgGFc-binding protein" evidence="8">
    <location>
        <begin position="31"/>
        <end position="2585"/>
    </location>
</feature>
<gene>
    <name evidence="11" type="ORF">HJG63_009087</name>
</gene>
<feature type="domain" description="VWFC" evidence="9">
    <location>
        <begin position="1169"/>
        <end position="1232"/>
    </location>
</feature>
<feature type="domain" description="VWFD" evidence="10">
    <location>
        <begin position="2033"/>
        <end position="2204"/>
    </location>
</feature>
<evidence type="ECO:0000256" key="8">
    <source>
        <dbReference type="SAM" id="SignalP"/>
    </source>
</evidence>
<feature type="domain" description="VWFD" evidence="10">
    <location>
        <begin position="446"/>
        <end position="625"/>
    </location>
</feature>
<dbReference type="InterPro" id="IPR036084">
    <property type="entry name" value="Ser_inhib-like_sf"/>
</dbReference>
<organism evidence="11 12">
    <name type="scientific">Rousettus aegyptiacus</name>
    <name type="common">Egyptian fruit bat</name>
    <name type="synonym">Pteropus aegyptiacus</name>
    <dbReference type="NCBI Taxonomy" id="9407"/>
    <lineage>
        <taxon>Eukaryota</taxon>
        <taxon>Metazoa</taxon>
        <taxon>Chordata</taxon>
        <taxon>Craniata</taxon>
        <taxon>Vertebrata</taxon>
        <taxon>Euteleostomi</taxon>
        <taxon>Mammalia</taxon>
        <taxon>Eutheria</taxon>
        <taxon>Laurasiatheria</taxon>
        <taxon>Chiroptera</taxon>
        <taxon>Yinpterochiroptera</taxon>
        <taxon>Pteropodoidea</taxon>
        <taxon>Pteropodidae</taxon>
        <taxon>Rousettinae</taxon>
        <taxon>Rousettus</taxon>
    </lineage>
</organism>
<evidence type="ECO:0000256" key="4">
    <source>
        <dbReference type="ARBA" id="ARBA00022737"/>
    </source>
</evidence>
<dbReference type="PROSITE" id="PS50184">
    <property type="entry name" value="VWFC_2"/>
    <property type="match status" value="1"/>
</dbReference>
<dbReference type="InterPro" id="IPR001007">
    <property type="entry name" value="VWF_dom"/>
</dbReference>
<feature type="region of interest" description="Disordered" evidence="7">
    <location>
        <begin position="982"/>
        <end position="1002"/>
    </location>
</feature>
<dbReference type="Proteomes" id="UP000593571">
    <property type="component" value="Unassembled WGS sequence"/>
</dbReference>
<feature type="domain" description="VWFD" evidence="10">
    <location>
        <begin position="1252"/>
        <end position="1435"/>
    </location>
</feature>
<dbReference type="SMART" id="SM00214">
    <property type="entry name" value="VWC"/>
    <property type="match status" value="3"/>
</dbReference>
<keyword evidence="5" id="KW-1015">Disulfide bond</keyword>
<comment type="subcellular location">
    <subcellularLocation>
        <location evidence="1">Secreted</location>
    </subcellularLocation>
</comment>
<dbReference type="SMART" id="SM00216">
    <property type="entry name" value="VWD"/>
    <property type="match status" value="7"/>
</dbReference>
<dbReference type="FunFam" id="2.10.25.10:FF:000153">
    <property type="entry name" value="MUC5B isoform 1"/>
    <property type="match status" value="1"/>
</dbReference>
<comment type="caution">
    <text evidence="11">The sequence shown here is derived from an EMBL/GenBank/DDBJ whole genome shotgun (WGS) entry which is preliminary data.</text>
</comment>
<dbReference type="Pfam" id="PF08742">
    <property type="entry name" value="C8"/>
    <property type="match status" value="6"/>
</dbReference>
<dbReference type="InterPro" id="IPR025615">
    <property type="entry name" value="TILa_dom"/>
</dbReference>
<dbReference type="FunFam" id="2.10.25.10:FF:000055">
    <property type="entry name" value="alpha-tectorin isoform X1"/>
    <property type="match status" value="4"/>
</dbReference>
<feature type="signal peptide" evidence="8">
    <location>
        <begin position="1"/>
        <end position="30"/>
    </location>
</feature>
<dbReference type="GO" id="GO:0031012">
    <property type="term" value="C:extracellular matrix"/>
    <property type="evidence" value="ECO:0007669"/>
    <property type="project" value="TreeGrafter"/>
</dbReference>
<dbReference type="Pfam" id="PF01826">
    <property type="entry name" value="TIL"/>
    <property type="match status" value="6"/>
</dbReference>
<evidence type="ECO:0000256" key="3">
    <source>
        <dbReference type="ARBA" id="ARBA00022729"/>
    </source>
</evidence>
<dbReference type="PANTHER" id="PTHR11339:SF244">
    <property type="entry name" value="IGGFC-BINDING PROTEIN"/>
    <property type="match status" value="1"/>
</dbReference>
<name>A0A7J8CIB1_ROUAE</name>
<feature type="region of interest" description="Disordered" evidence="7">
    <location>
        <begin position="2559"/>
        <end position="2585"/>
    </location>
</feature>
<sequence length="2585" mass="274134">MGSLQSWWTLWAGATLLWALLQKETPTCQGVQCASSQLCQVAGGQARCVPVSPATCRAQGDPHYTTFDGRRYDMMGTCSYTMAELNSEDQTLPAFSVEAKNEHRGSRRVSYVGFVTVRAYSHSVSLARGEVGFVRIDSQRSRLPASLAEGRLRVYQSGTRAIVELDFGLVVTYNWDSQLALSLPARFRDQVYGLCGNYNGDPADDFLTPDWEQASNVVDFAKSWKLDDEDSLCEDGCQSTCPSCTTGQAQHYKDDRLCGMLTQLNGSFAACHNTLAPQSFLEECVYDLCVANGDRSSLCRSLSAYAQACQELGVSIKDWRSQASCPLSCPANSSYELCGPACPPSCNPAAAPANCSGLPCVEGCACLPGFVASGGACVAAASCGCIYQGRPLALDQQVWGDEQCRQRCTCDGTTRQVKCSDTQGCPTGERCRVQNGLLGCYPDSFGSCRAYGDPHYVSFDGQRFNFMGTCTYLLAGSCGQNTMLPAFRVLVENEHRGSPTVSYARAVLLEARGVKVAVRRKHPGQVLVDDVLQYLPFQAADGQVQVFRQGQDAVVRTDFGLTVTYDWNAHVTVKVPSSYAGALCGLCGNFNGNPRDDLALRDGGQAADALAFGKSWQEETRPGCGTTEPGDCPKLDSLVAQQLQSKNECGILADTEGPFRECHNTLDPQGAVNDCAYDLCLLPGQSGPLCDALAAYADACQAAGATVHPWRSEKLCPLSCPPHSHYEACSRGCPLSCGDLPVPGGCGSTCYEGCVCDVGFVLSGESCVPLSSCGCLYQGAYHLPGQTFYPGPGCDALCECQEGGLVSCKPSTCGPHEACQQSGGILGCVAVGSATCQASGDPHYTTFDGRRFDFMGTCVYVLAQTCGARAGLAQFAVLQENVIWKKRTVSVTRVITVQVANYTLRLEQNQKKVTVDGVDLKPPVVLAQGQVRVFQHGSDFVIETDFGLRVAYNLLYNVRVTVPGNYYQQLCGLCGDYNGDPKDDFRKPDDSQASSPSEFGNSWEVKVPGSPCLPPPTCRPGDEDCSLQCGPELQEKYQQEKFCGLLTSPTGPLAACHKLLDPQGPLKDCAFDLCVGGGNQSILCSNIQAYVSACQAIGGHVEAWRTDSFCPMKCPSNSHYELCADTCSLSCSALSAAPQCPDSCAEGCQCDQGFLNDGQDCVPIQKCGCYHDGIYYEPEQTVLIDSCRQQCVCHAGKGLACQNHTCEPEQVCQSSAGILSCAKEPCHGVTCRPQETCQEKGGQGVCVPNYEATCWLWGDPHYHSFDGRDFDFQGTCNYVLVTTGCPGVTTEGLTPFTITTKNENRGNPAVSFVRLVTVTALSVNISIHKGEVGKVRVNGVLTALPVSVAGGRLSVTHGASKAVLAADFGLQVSYDWNWRVEVTLPSSYHGAVCGLCGNMDRSPSNDQAFPNGTLAPAIPIWGGSWRAPGWDPLCWDECQGSCPACSEDQLEVYKGPGFCGPLAAGMGGPFATCHAHVAPDSFFKGCVLDVCLGNGAHDILCQALATYAAACQAAGIVIKDWRAQAGCEITCPSNSHYELCGPPCPASCPSPAPPTTPVPCDGPCAEGCQCDSGFVLSADRCVSLDGGCGCWANDTYHEAGSEFWADDTCSQRCRCGPGGGSLICKPAKCGPGETCALLPSGQHGCLPVSTAECQAWGDPHYLTLDGHQFDFQGTCEYLLSGPCHALSAGVENFTVTVVNEHRGSQAVSYTRSVTLHIYNSSLTLSARWPRQLQVDGKLLALPFQLDSRLRAYLSGPDVVVTAASGLSLAFDGNSYVRLRVPAAYAGALCGLCGNYNQDSDDDLKAVGEDPAGWQVGGAAGCGECVPGPCPTPCTPEQQKPFGSADACGVISAPDGPLAPCHDLVPPAQYFQACLLDACQAQGHPGGLCPAVATYVAACQAAGAQLGEWRRPDFCPLQCPAHSHYKVCGDSCPVSCPSLSAPEGCEPACREGCVCDAGFVLSGDTCVPVGQCGCLHEGHYYPLGETFYPGPQCEQRCECGPGGQVSCQEGTTCRPYEECRIEDGVQACHPPGCGRCLASGGIHYVTLDGRAYDLHGSCSYVLARVCYPQPEDEDFAIVLEKNATGDPQRLLVTVAGQVVSLAKGQQVTVDGEMVALPVAVGHVRVTAEGRNTVLQTTKKLRLLFDGDAYVLISIPSSFRGRLCGLCGNFNGNWSDDFVLPSGAVAPSVYAFGAAWRAPSSSQDCDEGCGLQGCPVCLAEETAPYESVEVCGQLKDPQGPFVACHAALSPSEYFRQCVYDLCAQKGDRAFLCRSLAAYTAACQAAGMAVKTWRTDSFCPLQCPAHSHYSVCTRSCPGSCAALSGLMGCTSRCFEGCECDDHFLLSQGICVPVQDCGCTHDGRYLPVNSSLLSSDCTQHCSCSPTTGLTCQATGCPLGRVCEVEAGARDCWVPAGLCTLSVGTNLTTFDGALRAISIPGIYELSSRCPGPQKTLPWYRVLADVHSCHGEAEAVSQAHIFFQGGLVTVTPHKGVWVNGLRVDLPAEVLTSVSVSRNPDGSVLVQQKAGVRVQLGTNGQLAVMVSSDYAGMLCGACGNFDGDQTNDGHDSQGNNTEVESWRAQDFSPCDS</sequence>
<dbReference type="FunFam" id="2.10.25.10:FF:000674">
    <property type="entry name" value="Mucin-2"/>
    <property type="match status" value="1"/>
</dbReference>
<feature type="domain" description="VWFD" evidence="10">
    <location>
        <begin position="834"/>
        <end position="1013"/>
    </location>
</feature>
<evidence type="ECO:0000259" key="10">
    <source>
        <dbReference type="PROSITE" id="PS51233"/>
    </source>
</evidence>
<dbReference type="SMART" id="SM00215">
    <property type="entry name" value="VWC_out"/>
    <property type="match status" value="4"/>
</dbReference>
<dbReference type="InterPro" id="IPR001846">
    <property type="entry name" value="VWF_type-D"/>
</dbReference>
<evidence type="ECO:0008006" key="13">
    <source>
        <dbReference type="Google" id="ProtNLM"/>
    </source>
</evidence>
<evidence type="ECO:0000313" key="12">
    <source>
        <dbReference type="Proteomes" id="UP000593571"/>
    </source>
</evidence>
<dbReference type="PROSITE" id="PS51233">
    <property type="entry name" value="VWFD"/>
    <property type="match status" value="7"/>
</dbReference>
<protein>
    <recommendedName>
        <fullName evidence="13">IgGFc-binding protein</fullName>
    </recommendedName>
</protein>
<evidence type="ECO:0000256" key="7">
    <source>
        <dbReference type="SAM" id="MobiDB-lite"/>
    </source>
</evidence>
<dbReference type="CDD" id="cd19941">
    <property type="entry name" value="TIL"/>
    <property type="match status" value="6"/>
</dbReference>
<dbReference type="Gene3D" id="2.10.25.10">
    <property type="entry name" value="Laminin"/>
    <property type="match status" value="6"/>
</dbReference>
<dbReference type="EMBL" id="JACASE010000014">
    <property type="protein sequence ID" value="KAF6410578.1"/>
    <property type="molecule type" value="Genomic_DNA"/>
</dbReference>
<keyword evidence="2" id="KW-0964">Secreted</keyword>
<dbReference type="PANTHER" id="PTHR11339">
    <property type="entry name" value="EXTRACELLULAR MATRIX GLYCOPROTEIN RELATED"/>
    <property type="match status" value="1"/>
</dbReference>
<dbReference type="Pfam" id="PF12714">
    <property type="entry name" value="TILa"/>
    <property type="match status" value="5"/>
</dbReference>
<proteinExistence type="predicted"/>
<dbReference type="InterPro" id="IPR014853">
    <property type="entry name" value="VWF/SSPO/ZAN-like_Cys-rich_dom"/>
</dbReference>
<keyword evidence="3 8" id="KW-0732">Signal</keyword>
<evidence type="ECO:0000256" key="1">
    <source>
        <dbReference type="ARBA" id="ARBA00004613"/>
    </source>
</evidence>
<keyword evidence="6" id="KW-0325">Glycoprotein</keyword>
<feature type="domain" description="VWFD" evidence="10">
    <location>
        <begin position="2412"/>
        <end position="2584"/>
    </location>
</feature>
<dbReference type="Pfam" id="PF00094">
    <property type="entry name" value="VWD"/>
    <property type="match status" value="7"/>
</dbReference>
<evidence type="ECO:0000256" key="6">
    <source>
        <dbReference type="ARBA" id="ARBA00023180"/>
    </source>
</evidence>
<dbReference type="SMART" id="SM00274">
    <property type="entry name" value="FOLN"/>
    <property type="match status" value="6"/>
</dbReference>
<dbReference type="InterPro" id="IPR002919">
    <property type="entry name" value="TIL_dom"/>
</dbReference>
<reference evidence="11 12" key="1">
    <citation type="journal article" date="2020" name="Nature">
        <title>Six reference-quality genomes reveal evolution of bat adaptations.</title>
        <authorList>
            <person name="Jebb D."/>
            <person name="Huang Z."/>
            <person name="Pippel M."/>
            <person name="Hughes G.M."/>
            <person name="Lavrichenko K."/>
            <person name="Devanna P."/>
            <person name="Winkler S."/>
            <person name="Jermiin L.S."/>
            <person name="Skirmuntt E.C."/>
            <person name="Katzourakis A."/>
            <person name="Burkitt-Gray L."/>
            <person name="Ray D.A."/>
            <person name="Sullivan K.A.M."/>
            <person name="Roscito J.G."/>
            <person name="Kirilenko B.M."/>
            <person name="Davalos L.M."/>
            <person name="Corthals A.P."/>
            <person name="Power M.L."/>
            <person name="Jones G."/>
            <person name="Ransome R.D."/>
            <person name="Dechmann D.K.N."/>
            <person name="Locatelli A.G."/>
            <person name="Puechmaille S.J."/>
            <person name="Fedrigo O."/>
            <person name="Jarvis E.D."/>
            <person name="Hiller M."/>
            <person name="Vernes S.C."/>
            <person name="Myers E.W."/>
            <person name="Teeling E.C."/>
        </authorList>
    </citation>
    <scope>NUCLEOTIDE SEQUENCE [LARGE SCALE GENOMIC DNA]</scope>
    <source>
        <strain evidence="11">MRouAeg1</strain>
        <tissue evidence="11">Muscle</tissue>
    </source>
</reference>
<dbReference type="SMART" id="SM00832">
    <property type="entry name" value="C8"/>
    <property type="match status" value="6"/>
</dbReference>
<evidence type="ECO:0000256" key="5">
    <source>
        <dbReference type="ARBA" id="ARBA00023157"/>
    </source>
</evidence>
<dbReference type="SUPFAM" id="SSF57567">
    <property type="entry name" value="Serine protease inhibitors"/>
    <property type="match status" value="6"/>
</dbReference>
<accession>A0A7J8CIB1</accession>
<evidence type="ECO:0000256" key="2">
    <source>
        <dbReference type="ARBA" id="ARBA00022525"/>
    </source>
</evidence>
<evidence type="ECO:0000313" key="11">
    <source>
        <dbReference type="EMBL" id="KAF6410578.1"/>
    </source>
</evidence>
<dbReference type="InterPro" id="IPR003645">
    <property type="entry name" value="Fol_N"/>
</dbReference>
<feature type="domain" description="VWFD" evidence="10">
    <location>
        <begin position="54"/>
        <end position="234"/>
    </location>
</feature>
<keyword evidence="4" id="KW-0677">Repeat</keyword>
<dbReference type="InterPro" id="IPR050780">
    <property type="entry name" value="Mucin_vWF_Thrombospondin_sf"/>
</dbReference>
<dbReference type="GO" id="GO:0005615">
    <property type="term" value="C:extracellular space"/>
    <property type="evidence" value="ECO:0007669"/>
    <property type="project" value="TreeGrafter"/>
</dbReference>
<feature type="domain" description="VWFD" evidence="10">
    <location>
        <begin position="1651"/>
        <end position="1830"/>
    </location>
</feature>
<feature type="compositionally biased region" description="Polar residues" evidence="7">
    <location>
        <begin position="991"/>
        <end position="1000"/>
    </location>
</feature>
<evidence type="ECO:0000259" key="9">
    <source>
        <dbReference type="PROSITE" id="PS50184"/>
    </source>
</evidence>
<keyword evidence="12" id="KW-1185">Reference proteome</keyword>